<dbReference type="PANTHER" id="PTHR38776">
    <property type="entry name" value="MLTA-INTERACTING PROTEIN-RELATED"/>
    <property type="match status" value="1"/>
</dbReference>
<dbReference type="GO" id="GO:0009279">
    <property type="term" value="C:cell outer membrane"/>
    <property type="evidence" value="ECO:0007669"/>
    <property type="project" value="UniProtKB-SubCell"/>
</dbReference>
<evidence type="ECO:0000256" key="5">
    <source>
        <dbReference type="ARBA" id="ARBA00023237"/>
    </source>
</evidence>
<evidence type="ECO:0000313" key="8">
    <source>
        <dbReference type="Proteomes" id="UP000198725"/>
    </source>
</evidence>
<proteinExistence type="inferred from homology"/>
<comment type="subcellular location">
    <subcellularLocation>
        <location evidence="1">Cell outer membrane</location>
    </subcellularLocation>
</comment>
<organism evidence="7 8">
    <name type="scientific">Rhodanobacter glycinis</name>
    <dbReference type="NCBI Taxonomy" id="582702"/>
    <lineage>
        <taxon>Bacteria</taxon>
        <taxon>Pseudomonadati</taxon>
        <taxon>Pseudomonadota</taxon>
        <taxon>Gammaproteobacteria</taxon>
        <taxon>Lysobacterales</taxon>
        <taxon>Rhodanobacteraceae</taxon>
        <taxon>Rhodanobacter</taxon>
    </lineage>
</organism>
<evidence type="ECO:0000256" key="6">
    <source>
        <dbReference type="SAM" id="SignalP"/>
    </source>
</evidence>
<reference evidence="8" key="1">
    <citation type="submission" date="2016-10" db="EMBL/GenBank/DDBJ databases">
        <authorList>
            <person name="Varghese N."/>
            <person name="Submissions S."/>
        </authorList>
    </citation>
    <scope>NUCLEOTIDE SEQUENCE [LARGE SCALE GENOMIC DNA]</scope>
    <source>
        <strain evidence="8">MO64</strain>
    </source>
</reference>
<evidence type="ECO:0000256" key="2">
    <source>
        <dbReference type="ARBA" id="ARBA00005722"/>
    </source>
</evidence>
<dbReference type="Pfam" id="PF06629">
    <property type="entry name" value="MipA"/>
    <property type="match status" value="1"/>
</dbReference>
<dbReference type="InterPro" id="IPR010583">
    <property type="entry name" value="MipA"/>
</dbReference>
<gene>
    <name evidence="7" type="ORF">SAMN05192579_10484</name>
</gene>
<sequence>MKLMTLFPRATPRIGAMAVTMLMMTTPTLAQSAAQATQESDWKVAAGLGVLRTPIFPGARKSEAFAAPYFSASYRDRFFVRGPAVGVNLLRFGEHDRFRLGVVARYTLEAEWDESDDRALRRLGRIDGGLDAGVFGSYRGESWFAELAATRGAVLRKEHGEKSTRGSGTAIQFGFGYTTRLATHLRWTTQASTQWSDATRARTYFGISDAQSLATGLRPHQPKAGITSYGITTTLDYAFARHWTLIGLVKFERLAGDAKSSPIVTANGKANQLSTGLFLGYRF</sequence>
<protein>
    <submittedName>
        <fullName evidence="7">Outer membrane scaffolding protein for murein synthesis, MipA/OmpV family</fullName>
    </submittedName>
</protein>
<evidence type="ECO:0000256" key="3">
    <source>
        <dbReference type="ARBA" id="ARBA00022729"/>
    </source>
</evidence>
<dbReference type="EMBL" id="FOSR01000004">
    <property type="protein sequence ID" value="SFK58685.1"/>
    <property type="molecule type" value="Genomic_DNA"/>
</dbReference>
<feature type="signal peptide" evidence="6">
    <location>
        <begin position="1"/>
        <end position="30"/>
    </location>
</feature>
<evidence type="ECO:0000256" key="1">
    <source>
        <dbReference type="ARBA" id="ARBA00004442"/>
    </source>
</evidence>
<keyword evidence="8" id="KW-1185">Reference proteome</keyword>
<evidence type="ECO:0000256" key="4">
    <source>
        <dbReference type="ARBA" id="ARBA00023136"/>
    </source>
</evidence>
<dbReference type="AlphaFoldDB" id="A0A1I4AQA7"/>
<accession>A0A1I4AQA7</accession>
<name>A0A1I4AQA7_9GAMM</name>
<keyword evidence="3 6" id="KW-0732">Signal</keyword>
<evidence type="ECO:0000313" key="7">
    <source>
        <dbReference type="EMBL" id="SFK58685.1"/>
    </source>
</evidence>
<feature type="chain" id="PRO_5011521471" evidence="6">
    <location>
        <begin position="31"/>
        <end position="283"/>
    </location>
</feature>
<keyword evidence="5" id="KW-0998">Cell outer membrane</keyword>
<keyword evidence="4" id="KW-0472">Membrane</keyword>
<comment type="similarity">
    <text evidence="2">Belongs to the MipA/OmpV family.</text>
</comment>
<dbReference type="PANTHER" id="PTHR38776:SF1">
    <property type="entry name" value="MLTA-INTERACTING PROTEIN-RELATED"/>
    <property type="match status" value="1"/>
</dbReference>
<dbReference type="Proteomes" id="UP000198725">
    <property type="component" value="Unassembled WGS sequence"/>
</dbReference>